<dbReference type="Gene3D" id="3.30.70.20">
    <property type="match status" value="1"/>
</dbReference>
<evidence type="ECO:0000256" key="7">
    <source>
        <dbReference type="SAM" id="Phobius"/>
    </source>
</evidence>
<evidence type="ECO:0000256" key="5">
    <source>
        <dbReference type="ARBA" id="ARBA00023014"/>
    </source>
</evidence>
<evidence type="ECO:0000256" key="6">
    <source>
        <dbReference type="ARBA" id="ARBA00023136"/>
    </source>
</evidence>
<dbReference type="SUPFAM" id="SSF54862">
    <property type="entry name" value="4Fe-4S ferredoxins"/>
    <property type="match status" value="1"/>
</dbReference>
<dbReference type="InterPro" id="IPR017900">
    <property type="entry name" value="4Fe4S_Fe_S_CS"/>
</dbReference>
<dbReference type="GO" id="GO:0005886">
    <property type="term" value="C:plasma membrane"/>
    <property type="evidence" value="ECO:0007669"/>
    <property type="project" value="UniProtKB-SubCell"/>
</dbReference>
<dbReference type="GO" id="GO:0046872">
    <property type="term" value="F:metal ion binding"/>
    <property type="evidence" value="ECO:0007669"/>
    <property type="project" value="UniProtKB-KW"/>
</dbReference>
<evidence type="ECO:0000313" key="10">
    <source>
        <dbReference type="Proteomes" id="UP000054623"/>
    </source>
</evidence>
<sequence>MYAKIMSKDVQEGWTIMSIKKEKKSRLKLLNQDRAPLERRAVQLLFGLITLLIGIQFIRFVNSYADPNATLLVHRPAGVEAFLPISALVALKSWLYTGIFDIIHPAGLVILLLAMALSLLFKRSFCSWICPIGTLCEGLAILGRKLWGRNFVLPRWLDYPLRSLKYILLSFFLVFILILMDGPSAYGFLQTPYNMIADVKMLDFFKNLTLTGMTVIAVLALLSAVIQNFWCRYLCPYGALMSLLSIFSPWKIRRNGDTCISCQKCTAVCPNQLKVAEAKDIWSPECSGCLNCVKSCPVKGTLEFSLPSSSGKGLAFDPKRTAIVLILVWFMVVGLAKFTGHWETSIPPEMYRVLIPQAEQFNH</sequence>
<organism evidence="9 10">
    <name type="scientific">Desulfitobacterium hafniense</name>
    <name type="common">Desulfitobacterium frappieri</name>
    <dbReference type="NCBI Taxonomy" id="49338"/>
    <lineage>
        <taxon>Bacteria</taxon>
        <taxon>Bacillati</taxon>
        <taxon>Bacillota</taxon>
        <taxon>Clostridia</taxon>
        <taxon>Eubacteriales</taxon>
        <taxon>Desulfitobacteriaceae</taxon>
        <taxon>Desulfitobacterium</taxon>
    </lineage>
</organism>
<dbReference type="Pfam" id="PF12801">
    <property type="entry name" value="Fer4_5"/>
    <property type="match status" value="1"/>
</dbReference>
<feature type="transmembrane region" description="Helical" evidence="7">
    <location>
        <begin position="167"/>
        <end position="189"/>
    </location>
</feature>
<evidence type="ECO:0000256" key="4">
    <source>
        <dbReference type="ARBA" id="ARBA00023004"/>
    </source>
</evidence>
<evidence type="ECO:0000256" key="2">
    <source>
        <dbReference type="ARBA" id="ARBA00022475"/>
    </source>
</evidence>
<protein>
    <submittedName>
        <fullName evidence="9">(4Fe-4S)-binding protein</fullName>
    </submittedName>
</protein>
<comment type="caution">
    <text evidence="9">The sequence shown here is derived from an EMBL/GenBank/DDBJ whole genome shotgun (WGS) entry which is preliminary data.</text>
</comment>
<evidence type="ECO:0000259" key="8">
    <source>
        <dbReference type="PROSITE" id="PS51379"/>
    </source>
</evidence>
<feature type="domain" description="4Fe-4S ferredoxin-type" evidence="8">
    <location>
        <begin position="250"/>
        <end position="278"/>
    </location>
</feature>
<dbReference type="GO" id="GO:0051536">
    <property type="term" value="F:iron-sulfur cluster binding"/>
    <property type="evidence" value="ECO:0007669"/>
    <property type="project" value="UniProtKB-KW"/>
</dbReference>
<comment type="subcellular location">
    <subcellularLocation>
        <location evidence="1">Cell membrane</location>
    </subcellularLocation>
</comment>
<keyword evidence="4" id="KW-0408">Iron</keyword>
<dbReference type="AlphaFoldDB" id="A0A0W1JNY6"/>
<dbReference type="Pfam" id="PF13237">
    <property type="entry name" value="Fer4_10"/>
    <property type="match status" value="1"/>
</dbReference>
<name>A0A0W1JNY6_DESHA</name>
<evidence type="ECO:0000256" key="1">
    <source>
        <dbReference type="ARBA" id="ARBA00004236"/>
    </source>
</evidence>
<dbReference type="PROSITE" id="PS51379">
    <property type="entry name" value="4FE4S_FER_2"/>
    <property type="match status" value="2"/>
</dbReference>
<dbReference type="OrthoDB" id="9806398at2"/>
<dbReference type="InterPro" id="IPR017896">
    <property type="entry name" value="4Fe4S_Fe-S-bd"/>
</dbReference>
<feature type="transmembrane region" description="Helical" evidence="7">
    <location>
        <begin position="102"/>
        <end position="121"/>
    </location>
</feature>
<keyword evidence="7" id="KW-1133">Transmembrane helix</keyword>
<feature type="domain" description="4Fe-4S ferredoxin-type" evidence="8">
    <location>
        <begin position="285"/>
        <end position="307"/>
    </location>
</feature>
<proteinExistence type="predicted"/>
<dbReference type="PROSITE" id="PS00198">
    <property type="entry name" value="4FE4S_FER_1"/>
    <property type="match status" value="1"/>
</dbReference>
<dbReference type="Proteomes" id="UP000054623">
    <property type="component" value="Unassembled WGS sequence"/>
</dbReference>
<dbReference type="PANTHER" id="PTHR30224">
    <property type="entry name" value="ELECTRON TRANSPORT PROTEIN"/>
    <property type="match status" value="1"/>
</dbReference>
<feature type="transmembrane region" description="Helical" evidence="7">
    <location>
        <begin position="322"/>
        <end position="342"/>
    </location>
</feature>
<keyword evidence="5" id="KW-0411">Iron-sulfur</keyword>
<gene>
    <name evidence="9" type="ORF">AT727_17215</name>
</gene>
<accession>A0A0W1JNY6</accession>
<dbReference type="EMBL" id="LOCK01000010">
    <property type="protein sequence ID" value="KTE92927.1"/>
    <property type="molecule type" value="Genomic_DNA"/>
</dbReference>
<dbReference type="InterPro" id="IPR052378">
    <property type="entry name" value="NosR_regulator"/>
</dbReference>
<evidence type="ECO:0000256" key="3">
    <source>
        <dbReference type="ARBA" id="ARBA00022723"/>
    </source>
</evidence>
<keyword evidence="7" id="KW-0812">Transmembrane</keyword>
<keyword evidence="3" id="KW-0479">Metal-binding</keyword>
<feature type="transmembrane region" description="Helical" evidence="7">
    <location>
        <begin position="41"/>
        <end position="61"/>
    </location>
</feature>
<feature type="transmembrane region" description="Helical" evidence="7">
    <location>
        <begin position="210"/>
        <end position="230"/>
    </location>
</feature>
<dbReference type="PANTHER" id="PTHR30224:SF4">
    <property type="entry name" value="ELECTRON TRANSPORT PROTEIN YCCM-RELATED"/>
    <property type="match status" value="1"/>
</dbReference>
<keyword evidence="2" id="KW-1003">Cell membrane</keyword>
<reference evidence="9 10" key="1">
    <citation type="submission" date="2015-12" db="EMBL/GenBank/DDBJ databases">
        <title>Draft Genome Sequence of Desulfitobacterium hafniense Strain DH, a Sulfate-reducing Bacterium Isolated from Paddy Soils.</title>
        <authorList>
            <person name="Bao P."/>
            <person name="Zhang X."/>
            <person name="Li G."/>
        </authorList>
    </citation>
    <scope>NUCLEOTIDE SEQUENCE [LARGE SCALE GENOMIC DNA]</scope>
    <source>
        <strain evidence="9 10">DH</strain>
    </source>
</reference>
<keyword evidence="6 7" id="KW-0472">Membrane</keyword>
<evidence type="ECO:0000313" key="9">
    <source>
        <dbReference type="EMBL" id="KTE92927.1"/>
    </source>
</evidence>